<evidence type="ECO:0000256" key="3">
    <source>
        <dbReference type="ARBA" id="ARBA00022490"/>
    </source>
</evidence>
<dbReference type="InterPro" id="IPR013087">
    <property type="entry name" value="Znf_C2H2_type"/>
</dbReference>
<reference evidence="7" key="1">
    <citation type="submission" date="2021-01" db="EMBL/GenBank/DDBJ databases">
        <title>Metabolic potential, ecology and presence of endohyphal bacteria is reflected in genomic diversity of Mucoromycotina.</title>
        <authorList>
            <person name="Muszewska A."/>
            <person name="Okrasinska A."/>
            <person name="Steczkiewicz K."/>
            <person name="Drgas O."/>
            <person name="Orlowska M."/>
            <person name="Perlinska-Lenart U."/>
            <person name="Aleksandrzak-Piekarczyk T."/>
            <person name="Szatraj K."/>
            <person name="Zielenkiewicz U."/>
            <person name="Pilsyk S."/>
            <person name="Malc E."/>
            <person name="Mieczkowski P."/>
            <person name="Kruszewska J.S."/>
            <person name="Biernat P."/>
            <person name="Pawlowska J."/>
        </authorList>
    </citation>
    <scope>NUCLEOTIDE SEQUENCE</scope>
    <source>
        <strain evidence="7">WA0000018081</strain>
    </source>
</reference>
<evidence type="ECO:0000256" key="2">
    <source>
        <dbReference type="ARBA" id="ARBA00004496"/>
    </source>
</evidence>
<accession>A0A8H7SQM4</accession>
<dbReference type="Proteomes" id="UP000613177">
    <property type="component" value="Unassembled WGS sequence"/>
</dbReference>
<evidence type="ECO:0000256" key="1">
    <source>
        <dbReference type="ARBA" id="ARBA00004123"/>
    </source>
</evidence>
<feature type="compositionally biased region" description="Basic and acidic residues" evidence="5">
    <location>
        <begin position="8"/>
        <end position="23"/>
    </location>
</feature>
<dbReference type="SUPFAM" id="SSF118359">
    <property type="entry name" value="Expressed protein At2g23090/F21P24.15"/>
    <property type="match status" value="1"/>
</dbReference>
<keyword evidence="4" id="KW-0539">Nucleus</keyword>
<dbReference type="InterPro" id="IPR007513">
    <property type="entry name" value="SERF-like_N"/>
</dbReference>
<dbReference type="EMBL" id="JAEPRE010000068">
    <property type="protein sequence ID" value="KAG2233824.1"/>
    <property type="molecule type" value="Genomic_DNA"/>
</dbReference>
<protein>
    <recommendedName>
        <fullName evidence="6">C2H2-type domain-containing protein</fullName>
    </recommendedName>
</protein>
<evidence type="ECO:0000259" key="6">
    <source>
        <dbReference type="PROSITE" id="PS00028"/>
    </source>
</evidence>
<dbReference type="InterPro" id="IPR026939">
    <property type="entry name" value="ZNF706/At2g23090_sf"/>
</dbReference>
<evidence type="ECO:0000256" key="5">
    <source>
        <dbReference type="SAM" id="MobiDB-lite"/>
    </source>
</evidence>
<dbReference type="PANTHER" id="PTHR21213">
    <property type="entry name" value="GEO09665P1-RELATED"/>
    <property type="match status" value="1"/>
</dbReference>
<evidence type="ECO:0000256" key="4">
    <source>
        <dbReference type="ARBA" id="ARBA00023242"/>
    </source>
</evidence>
<dbReference type="PANTHER" id="PTHR21213:SF0">
    <property type="entry name" value="ZINC FINGER PROTEIN 706"/>
    <property type="match status" value="1"/>
</dbReference>
<evidence type="ECO:0000313" key="8">
    <source>
        <dbReference type="Proteomes" id="UP000613177"/>
    </source>
</evidence>
<feature type="non-terminal residue" evidence="7">
    <location>
        <position position="1"/>
    </location>
</feature>
<organism evidence="7 8">
    <name type="scientific">Thamnidium elegans</name>
    <dbReference type="NCBI Taxonomy" id="101142"/>
    <lineage>
        <taxon>Eukaryota</taxon>
        <taxon>Fungi</taxon>
        <taxon>Fungi incertae sedis</taxon>
        <taxon>Mucoromycota</taxon>
        <taxon>Mucoromycotina</taxon>
        <taxon>Mucoromycetes</taxon>
        <taxon>Mucorales</taxon>
        <taxon>Mucorineae</taxon>
        <taxon>Mucoraceae</taxon>
        <taxon>Thamnidium</taxon>
    </lineage>
</organism>
<name>A0A8H7SQM4_9FUNG</name>
<sequence>NFEMARGQQKEQARQKAQKEAAKRAGAGSQLGARAAGLTIKCPKCFIAIANYNLLKQHMEAKHPKETVPPESDFQK</sequence>
<dbReference type="Gene3D" id="4.10.1050.10">
    <property type="entry name" value="At2g23090-like"/>
    <property type="match status" value="1"/>
</dbReference>
<dbReference type="GO" id="GO:0005737">
    <property type="term" value="C:cytoplasm"/>
    <property type="evidence" value="ECO:0007669"/>
    <property type="project" value="UniProtKB-SubCell"/>
</dbReference>
<comment type="subcellular location">
    <subcellularLocation>
        <location evidence="2">Cytoplasm</location>
    </subcellularLocation>
    <subcellularLocation>
        <location evidence="1">Nucleus</location>
    </subcellularLocation>
</comment>
<feature type="region of interest" description="Disordered" evidence="5">
    <location>
        <begin position="1"/>
        <end position="31"/>
    </location>
</feature>
<dbReference type="PROSITE" id="PS00028">
    <property type="entry name" value="ZINC_FINGER_C2H2_1"/>
    <property type="match status" value="1"/>
</dbReference>
<evidence type="ECO:0000313" key="7">
    <source>
        <dbReference type="EMBL" id="KAG2233824.1"/>
    </source>
</evidence>
<keyword evidence="3" id="KW-0963">Cytoplasm</keyword>
<dbReference type="Pfam" id="PF04419">
    <property type="entry name" value="SERF-like_N"/>
    <property type="match status" value="1"/>
</dbReference>
<dbReference type="InterPro" id="IPR045230">
    <property type="entry name" value="MBS1/2-like"/>
</dbReference>
<feature type="domain" description="C2H2-type" evidence="6">
    <location>
        <begin position="42"/>
        <end position="63"/>
    </location>
</feature>
<keyword evidence="8" id="KW-1185">Reference proteome</keyword>
<comment type="caution">
    <text evidence="7">The sequence shown here is derived from an EMBL/GenBank/DDBJ whole genome shotgun (WGS) entry which is preliminary data.</text>
</comment>
<dbReference type="AlphaFoldDB" id="A0A8H7SQM4"/>
<proteinExistence type="predicted"/>
<gene>
    <name evidence="7" type="ORF">INT48_005270</name>
</gene>
<dbReference type="GO" id="GO:0005634">
    <property type="term" value="C:nucleus"/>
    <property type="evidence" value="ECO:0007669"/>
    <property type="project" value="UniProtKB-SubCell"/>
</dbReference>